<evidence type="ECO:0000313" key="1">
    <source>
        <dbReference type="EMBL" id="COX00170.1"/>
    </source>
</evidence>
<comment type="caution">
    <text evidence="1">The sequence shown here is derived from an EMBL/GenBank/DDBJ whole genome shotgun (WGS) entry which is preliminary data.</text>
</comment>
<organism evidence="1 2">
    <name type="scientific">Mycobacterium tuberculosis</name>
    <dbReference type="NCBI Taxonomy" id="1773"/>
    <lineage>
        <taxon>Bacteria</taxon>
        <taxon>Bacillati</taxon>
        <taxon>Actinomycetota</taxon>
        <taxon>Actinomycetes</taxon>
        <taxon>Mycobacteriales</taxon>
        <taxon>Mycobacteriaceae</taxon>
        <taxon>Mycobacterium</taxon>
        <taxon>Mycobacterium tuberculosis complex</taxon>
    </lineage>
</organism>
<dbReference type="AlphaFoldDB" id="A0A655EBS7"/>
<name>A0A655EBS7_MYCTX</name>
<protein>
    <submittedName>
        <fullName evidence="1">Uncharacterized protein</fullName>
    </submittedName>
</protein>
<dbReference type="Proteomes" id="UP000039021">
    <property type="component" value="Unassembled WGS sequence"/>
</dbReference>
<dbReference type="EMBL" id="CSBK01000139">
    <property type="protein sequence ID" value="COX00170.1"/>
    <property type="molecule type" value="Genomic_DNA"/>
</dbReference>
<evidence type="ECO:0000313" key="2">
    <source>
        <dbReference type="Proteomes" id="UP000039021"/>
    </source>
</evidence>
<gene>
    <name evidence="1" type="ORF">ERS007739_00490</name>
</gene>
<sequence>MSASVSSPCSAAYSRTSWVMRMEQNFGPHIEQKCAVLAGSAGRVSSWNSRAVSGSSDSANWSFQRNSKRAVLKASSRSWARGWPLAKSAACAAIL</sequence>
<reference evidence="2" key="1">
    <citation type="submission" date="2015-03" db="EMBL/GenBank/DDBJ databases">
        <authorList>
            <consortium name="Pathogen Informatics"/>
        </authorList>
    </citation>
    <scope>NUCLEOTIDE SEQUENCE [LARGE SCALE GENOMIC DNA]</scope>
    <source>
        <strain evidence="2">N09902308</strain>
    </source>
</reference>
<proteinExistence type="predicted"/>
<accession>A0A655EBS7</accession>